<feature type="non-terminal residue" evidence="2">
    <location>
        <position position="1"/>
    </location>
</feature>
<feature type="region of interest" description="Disordered" evidence="1">
    <location>
        <begin position="14"/>
        <end position="37"/>
    </location>
</feature>
<dbReference type="EMBL" id="LXQA010552471">
    <property type="protein sequence ID" value="MCI58830.1"/>
    <property type="molecule type" value="Genomic_DNA"/>
</dbReference>
<keyword evidence="3" id="KW-1185">Reference proteome</keyword>
<evidence type="ECO:0000313" key="3">
    <source>
        <dbReference type="Proteomes" id="UP000265520"/>
    </source>
</evidence>
<accession>A0A392TF29</accession>
<feature type="compositionally biased region" description="Acidic residues" evidence="1">
    <location>
        <begin position="16"/>
        <end position="37"/>
    </location>
</feature>
<comment type="caution">
    <text evidence="2">The sequence shown here is derived from an EMBL/GenBank/DDBJ whole genome shotgun (WGS) entry which is preliminary data.</text>
</comment>
<evidence type="ECO:0000256" key="1">
    <source>
        <dbReference type="SAM" id="MobiDB-lite"/>
    </source>
</evidence>
<dbReference type="AlphaFoldDB" id="A0A392TF29"/>
<dbReference type="Proteomes" id="UP000265520">
    <property type="component" value="Unassembled WGS sequence"/>
</dbReference>
<protein>
    <submittedName>
        <fullName evidence="2">Uncharacterized protein</fullName>
    </submittedName>
</protein>
<reference evidence="2 3" key="1">
    <citation type="journal article" date="2018" name="Front. Plant Sci.">
        <title>Red Clover (Trifolium pratense) and Zigzag Clover (T. medium) - A Picture of Genomic Similarities and Differences.</title>
        <authorList>
            <person name="Dluhosova J."/>
            <person name="Istvanek J."/>
            <person name="Nedelnik J."/>
            <person name="Repkova J."/>
        </authorList>
    </citation>
    <scope>NUCLEOTIDE SEQUENCE [LARGE SCALE GENOMIC DNA]</scope>
    <source>
        <strain evidence="3">cv. 10/8</strain>
        <tissue evidence="2">Leaf</tissue>
    </source>
</reference>
<evidence type="ECO:0000313" key="2">
    <source>
        <dbReference type="EMBL" id="MCI58830.1"/>
    </source>
</evidence>
<proteinExistence type="predicted"/>
<sequence>RKIHVDNLIKSMTLDQEAEEIEEKAGDEEGNAEAEAN</sequence>
<name>A0A392TF29_9FABA</name>
<organism evidence="2 3">
    <name type="scientific">Trifolium medium</name>
    <dbReference type="NCBI Taxonomy" id="97028"/>
    <lineage>
        <taxon>Eukaryota</taxon>
        <taxon>Viridiplantae</taxon>
        <taxon>Streptophyta</taxon>
        <taxon>Embryophyta</taxon>
        <taxon>Tracheophyta</taxon>
        <taxon>Spermatophyta</taxon>
        <taxon>Magnoliopsida</taxon>
        <taxon>eudicotyledons</taxon>
        <taxon>Gunneridae</taxon>
        <taxon>Pentapetalae</taxon>
        <taxon>rosids</taxon>
        <taxon>fabids</taxon>
        <taxon>Fabales</taxon>
        <taxon>Fabaceae</taxon>
        <taxon>Papilionoideae</taxon>
        <taxon>50 kb inversion clade</taxon>
        <taxon>NPAAA clade</taxon>
        <taxon>Hologalegina</taxon>
        <taxon>IRL clade</taxon>
        <taxon>Trifolieae</taxon>
        <taxon>Trifolium</taxon>
    </lineage>
</organism>